<feature type="transmembrane region" description="Helical" evidence="1">
    <location>
        <begin position="139"/>
        <end position="159"/>
    </location>
</feature>
<feature type="domain" description="Urease accessory protein UreH-like transmembrane" evidence="2">
    <location>
        <begin position="94"/>
        <end position="299"/>
    </location>
</feature>
<dbReference type="EMBL" id="PETV01000030">
    <property type="protein sequence ID" value="PIV47252.1"/>
    <property type="molecule type" value="Genomic_DNA"/>
</dbReference>
<dbReference type="PANTHER" id="PTHR42208">
    <property type="entry name" value="HEAVY METAL TRANSPORTER-RELATED"/>
    <property type="match status" value="1"/>
</dbReference>
<feature type="transmembrane region" description="Helical" evidence="1">
    <location>
        <begin position="165"/>
        <end position="186"/>
    </location>
</feature>
<dbReference type="InterPro" id="IPR008972">
    <property type="entry name" value="Cupredoxin"/>
</dbReference>
<comment type="caution">
    <text evidence="4">The sequence shown here is derived from an EMBL/GenBank/DDBJ whole genome shotgun (WGS) entry which is preliminary data.</text>
</comment>
<evidence type="ECO:0000313" key="4">
    <source>
        <dbReference type="EMBL" id="PIV47252.1"/>
    </source>
</evidence>
<keyword evidence="1" id="KW-0472">Membrane</keyword>
<dbReference type="Proteomes" id="UP000229030">
    <property type="component" value="Unassembled WGS sequence"/>
</dbReference>
<evidence type="ECO:0000259" key="2">
    <source>
        <dbReference type="Pfam" id="PF13386"/>
    </source>
</evidence>
<proteinExistence type="predicted"/>
<dbReference type="InterPro" id="IPR039447">
    <property type="entry name" value="UreH-like_TM_dom"/>
</dbReference>
<organism evidence="4 5">
    <name type="scientific">bacterium (Candidatus Gribaldobacteria) CG02_land_8_20_14_3_00_41_15</name>
    <dbReference type="NCBI Taxonomy" id="2014270"/>
    <lineage>
        <taxon>Bacteria</taxon>
        <taxon>Candidatus Gribaldobacteria</taxon>
    </lineage>
</organism>
<feature type="domain" description="EfeO-type cupredoxin-like" evidence="3">
    <location>
        <begin position="350"/>
        <end position="432"/>
    </location>
</feature>
<name>A0A2M7DEE5_9BACT</name>
<evidence type="ECO:0000259" key="3">
    <source>
        <dbReference type="Pfam" id="PF13473"/>
    </source>
</evidence>
<dbReference type="PANTHER" id="PTHR42208:SF1">
    <property type="entry name" value="HEAVY METAL TRANSPORTER"/>
    <property type="match status" value="1"/>
</dbReference>
<feature type="transmembrane region" description="Helical" evidence="1">
    <location>
        <begin position="94"/>
        <end position="118"/>
    </location>
</feature>
<dbReference type="Pfam" id="PF13473">
    <property type="entry name" value="Cupredoxin_1"/>
    <property type="match status" value="1"/>
</dbReference>
<dbReference type="AlphaFoldDB" id="A0A2M7DEE5"/>
<dbReference type="InterPro" id="IPR028096">
    <property type="entry name" value="EfeO_Cupredoxin"/>
</dbReference>
<sequence length="485" mass="51528">MPNIKSVEASSQKGEVLFEYEGEKPDTSSLNKIFRKDGYTFYDKKPENKKFADTSSFMNTVAVAVIIVVGFLLLNKMGLQKFVNVGASSSLPAFLLFGVLAGLSTCAALVGGLVLSMAKQWGEVYADKNTALQRAKPHLMFNAGRLVSYALLGGVLGAIGGKLRLSLTFSAGLVIVVSVMMAFLALQMLGVKAFRRFQITMPKFITRYAADEKNFQGKYMPFVMGALTFILPCGFTITAQGLALLSGSFLQGSLIMLFFALGTLPVLLFIGFSSAKLVSNQKLSGQFLKVAGLVVLFFAFFNINNQLNVLGVSGISSIFAQRSVQNNTNTPSNVQGQAKVDESDLPAIVNGQQVIKMNASASGYSPKYFKVRAGVPIRWEVTDTGTSGCTNAIISRSLFDGQIDLTPGKTSVKEFTVQKSGKYKFSCWMGMVVGVMEVMDANGPTSDSGNSNNNANTALNDADVIPSGAKGCGCGGGGGSSCGGR</sequence>
<dbReference type="Gene3D" id="2.60.40.420">
    <property type="entry name" value="Cupredoxins - blue copper proteins"/>
    <property type="match status" value="1"/>
</dbReference>
<feature type="transmembrane region" description="Helical" evidence="1">
    <location>
        <begin position="287"/>
        <end position="303"/>
    </location>
</feature>
<feature type="transmembrane region" description="Helical" evidence="1">
    <location>
        <begin position="254"/>
        <end position="275"/>
    </location>
</feature>
<keyword evidence="1" id="KW-0812">Transmembrane</keyword>
<keyword evidence="1" id="KW-1133">Transmembrane helix</keyword>
<gene>
    <name evidence="4" type="ORF">COS21_00940</name>
</gene>
<evidence type="ECO:0008006" key="6">
    <source>
        <dbReference type="Google" id="ProtNLM"/>
    </source>
</evidence>
<evidence type="ECO:0000313" key="5">
    <source>
        <dbReference type="Proteomes" id="UP000229030"/>
    </source>
</evidence>
<feature type="transmembrane region" description="Helical" evidence="1">
    <location>
        <begin position="222"/>
        <end position="242"/>
    </location>
</feature>
<accession>A0A2M7DEE5</accession>
<reference evidence="5" key="1">
    <citation type="submission" date="2017-09" db="EMBL/GenBank/DDBJ databases">
        <title>Depth-based differentiation of microbial function through sediment-hosted aquifers and enrichment of novel symbionts in the deep terrestrial subsurface.</title>
        <authorList>
            <person name="Probst A.J."/>
            <person name="Ladd B."/>
            <person name="Jarett J.K."/>
            <person name="Geller-Mcgrath D.E."/>
            <person name="Sieber C.M.K."/>
            <person name="Emerson J.B."/>
            <person name="Anantharaman K."/>
            <person name="Thomas B.C."/>
            <person name="Malmstrom R."/>
            <person name="Stieglmeier M."/>
            <person name="Klingl A."/>
            <person name="Woyke T."/>
            <person name="Ryan C.M."/>
            <person name="Banfield J.F."/>
        </authorList>
    </citation>
    <scope>NUCLEOTIDE SEQUENCE [LARGE SCALE GENOMIC DNA]</scope>
</reference>
<evidence type="ECO:0000256" key="1">
    <source>
        <dbReference type="SAM" id="Phobius"/>
    </source>
</evidence>
<protein>
    <recommendedName>
        <fullName evidence="6">HMA domain-containing protein</fullName>
    </recommendedName>
</protein>
<dbReference type="Pfam" id="PF13386">
    <property type="entry name" value="DsbD_2"/>
    <property type="match status" value="1"/>
</dbReference>
<feature type="transmembrane region" description="Helical" evidence="1">
    <location>
        <begin position="57"/>
        <end position="74"/>
    </location>
</feature>
<dbReference type="SUPFAM" id="SSF49503">
    <property type="entry name" value="Cupredoxins"/>
    <property type="match status" value="1"/>
</dbReference>